<feature type="domain" description="ABC transmembrane type-1" evidence="9">
    <location>
        <begin position="96"/>
        <end position="285"/>
    </location>
</feature>
<feature type="transmembrane region" description="Helical" evidence="7">
    <location>
        <begin position="131"/>
        <end position="152"/>
    </location>
</feature>
<evidence type="ECO:0000256" key="7">
    <source>
        <dbReference type="RuleBase" id="RU363032"/>
    </source>
</evidence>
<keyword evidence="11" id="KW-1185">Reference proteome</keyword>
<reference evidence="10 11" key="1">
    <citation type="submission" date="2019-03" db="EMBL/GenBank/DDBJ databases">
        <title>Sequencing the genomes of 1000 actinobacteria strains.</title>
        <authorList>
            <person name="Klenk H.-P."/>
        </authorList>
    </citation>
    <scope>NUCLEOTIDE SEQUENCE [LARGE SCALE GENOMIC DNA]</scope>
    <source>
        <strain evidence="10 11">DSM 43805</strain>
    </source>
</reference>
<dbReference type="Pfam" id="PF00528">
    <property type="entry name" value="BPD_transp_1"/>
    <property type="match status" value="1"/>
</dbReference>
<dbReference type="PANTHER" id="PTHR43744:SF8">
    <property type="entry name" value="SN-GLYCEROL-3-PHOSPHATE TRANSPORT SYSTEM PERMEASE PROTEIN UGPE"/>
    <property type="match status" value="1"/>
</dbReference>
<dbReference type="InterPro" id="IPR000515">
    <property type="entry name" value="MetI-like"/>
</dbReference>
<feature type="transmembrane region" description="Helical" evidence="7">
    <location>
        <begin position="268"/>
        <end position="289"/>
    </location>
</feature>
<feature type="transmembrane region" description="Helical" evidence="7">
    <location>
        <begin position="96"/>
        <end position="124"/>
    </location>
</feature>
<dbReference type="SUPFAM" id="SSF161098">
    <property type="entry name" value="MetI-like"/>
    <property type="match status" value="1"/>
</dbReference>
<evidence type="ECO:0000256" key="6">
    <source>
        <dbReference type="ARBA" id="ARBA00023136"/>
    </source>
</evidence>
<comment type="caution">
    <text evidence="10">The sequence shown here is derived from an EMBL/GenBank/DDBJ whole genome shotgun (WGS) entry which is preliminary data.</text>
</comment>
<dbReference type="RefSeq" id="WP_133878777.1">
    <property type="nucleotide sequence ID" value="NZ_BOMD01000091.1"/>
</dbReference>
<organism evidence="10 11">
    <name type="scientific">Paractinoplanes brasiliensis</name>
    <dbReference type="NCBI Taxonomy" id="52695"/>
    <lineage>
        <taxon>Bacteria</taxon>
        <taxon>Bacillati</taxon>
        <taxon>Actinomycetota</taxon>
        <taxon>Actinomycetes</taxon>
        <taxon>Micromonosporales</taxon>
        <taxon>Micromonosporaceae</taxon>
        <taxon>Paractinoplanes</taxon>
    </lineage>
</organism>
<dbReference type="PROSITE" id="PS50928">
    <property type="entry name" value="ABC_TM1"/>
    <property type="match status" value="1"/>
</dbReference>
<evidence type="ECO:0000256" key="3">
    <source>
        <dbReference type="ARBA" id="ARBA00022475"/>
    </source>
</evidence>
<proteinExistence type="inferred from homology"/>
<dbReference type="GO" id="GO:0005886">
    <property type="term" value="C:plasma membrane"/>
    <property type="evidence" value="ECO:0007669"/>
    <property type="project" value="UniProtKB-SubCell"/>
</dbReference>
<evidence type="ECO:0000256" key="2">
    <source>
        <dbReference type="ARBA" id="ARBA00022448"/>
    </source>
</evidence>
<feature type="transmembrane region" description="Helical" evidence="7">
    <location>
        <begin position="218"/>
        <end position="240"/>
    </location>
</feature>
<dbReference type="EMBL" id="SNWR01000002">
    <property type="protein sequence ID" value="TDO32862.1"/>
    <property type="molecule type" value="Genomic_DNA"/>
</dbReference>
<evidence type="ECO:0000256" key="1">
    <source>
        <dbReference type="ARBA" id="ARBA00004651"/>
    </source>
</evidence>
<dbReference type="AlphaFoldDB" id="A0A4R6JBF7"/>
<feature type="transmembrane region" description="Helical" evidence="7">
    <location>
        <begin position="158"/>
        <end position="181"/>
    </location>
</feature>
<gene>
    <name evidence="10" type="ORF">C8E87_8334</name>
</gene>
<evidence type="ECO:0000256" key="4">
    <source>
        <dbReference type="ARBA" id="ARBA00022692"/>
    </source>
</evidence>
<keyword evidence="6 7" id="KW-0472">Membrane</keyword>
<dbReference type="Gene3D" id="1.10.3720.10">
    <property type="entry name" value="MetI-like"/>
    <property type="match status" value="1"/>
</dbReference>
<dbReference type="GO" id="GO:0055085">
    <property type="term" value="P:transmembrane transport"/>
    <property type="evidence" value="ECO:0007669"/>
    <property type="project" value="InterPro"/>
</dbReference>
<keyword evidence="4 7" id="KW-0812">Transmembrane</keyword>
<protein>
    <submittedName>
        <fullName evidence="10">Carbohydrate ABC transporter membrane protein 2 (CUT1 family)</fullName>
    </submittedName>
</protein>
<accession>A0A4R6JBF7</accession>
<dbReference type="InterPro" id="IPR035906">
    <property type="entry name" value="MetI-like_sf"/>
</dbReference>
<evidence type="ECO:0000259" key="9">
    <source>
        <dbReference type="PROSITE" id="PS50928"/>
    </source>
</evidence>
<comment type="subcellular location">
    <subcellularLocation>
        <location evidence="1 7">Cell membrane</location>
        <topology evidence="1 7">Multi-pass membrane protein</topology>
    </subcellularLocation>
</comment>
<feature type="region of interest" description="Disordered" evidence="8">
    <location>
        <begin position="1"/>
        <end position="22"/>
    </location>
</feature>
<evidence type="ECO:0000313" key="10">
    <source>
        <dbReference type="EMBL" id="TDO32862.1"/>
    </source>
</evidence>
<comment type="similarity">
    <text evidence="7">Belongs to the binding-protein-dependent transport system permease family.</text>
</comment>
<evidence type="ECO:0000256" key="5">
    <source>
        <dbReference type="ARBA" id="ARBA00022989"/>
    </source>
</evidence>
<keyword evidence="5 7" id="KW-1133">Transmembrane helix</keyword>
<name>A0A4R6JBF7_9ACTN</name>
<keyword evidence="3" id="KW-1003">Cell membrane</keyword>
<sequence length="299" mass="32009">MTTTELARPGRTEPVAPLGRAPRPVKTSTVVLTAVAVLVGVGFVLPAIWILIGSFRPNAEILTTMSPLSRHLVIPSEVTLENYVHLLVDSGFARALLNSFIVCIASVAIGLAMSAMAAYALAVYQFPGRNLIFAVIVISFMVPFEAIAIPLAQQFTDWGLGNTMIGLILPGVANGLAIFNLRQYFLGIPQSYREAAMLDGASEPRILFSLYARLSGPALTNSALLIFLGQWTAFLWPLLIVSDSDLQLAPVALAGTFGEHAADYGQNFAGTIVLTLVPAISMFVLQRFFGRLSIGSGEK</sequence>
<feature type="transmembrane region" description="Helical" evidence="7">
    <location>
        <begin position="30"/>
        <end position="52"/>
    </location>
</feature>
<evidence type="ECO:0000313" key="11">
    <source>
        <dbReference type="Proteomes" id="UP000294901"/>
    </source>
</evidence>
<dbReference type="OrthoDB" id="148827at2"/>
<dbReference type="CDD" id="cd06261">
    <property type="entry name" value="TM_PBP2"/>
    <property type="match status" value="1"/>
</dbReference>
<evidence type="ECO:0000256" key="8">
    <source>
        <dbReference type="SAM" id="MobiDB-lite"/>
    </source>
</evidence>
<keyword evidence="2 7" id="KW-0813">Transport</keyword>
<dbReference type="Proteomes" id="UP000294901">
    <property type="component" value="Unassembled WGS sequence"/>
</dbReference>
<dbReference type="PANTHER" id="PTHR43744">
    <property type="entry name" value="ABC TRANSPORTER PERMEASE PROTEIN MG189-RELATED-RELATED"/>
    <property type="match status" value="1"/>
</dbReference>